<dbReference type="Proteomes" id="UP000290482">
    <property type="component" value="Chromosome"/>
</dbReference>
<dbReference type="EMBL" id="LR214940">
    <property type="protein sequence ID" value="VEU55904.1"/>
    <property type="molecule type" value="Genomic_DNA"/>
</dbReference>
<gene>
    <name evidence="2" type="ORF">NCTC10112_00491</name>
</gene>
<reference evidence="2 3" key="1">
    <citation type="submission" date="2019-01" db="EMBL/GenBank/DDBJ databases">
        <authorList>
            <consortium name="Pathogen Informatics"/>
        </authorList>
    </citation>
    <scope>NUCLEOTIDE SEQUENCE [LARGE SCALE GENOMIC DNA]</scope>
    <source>
        <strain evidence="2 3">NCTC10112</strain>
    </source>
</reference>
<keyword evidence="1" id="KW-1133">Transmembrane helix</keyword>
<keyword evidence="1" id="KW-0472">Membrane</keyword>
<keyword evidence="1" id="KW-0812">Transmembrane</keyword>
<proteinExistence type="predicted"/>
<protein>
    <submittedName>
        <fullName evidence="2">Uncharacterized protein</fullName>
    </submittedName>
</protein>
<evidence type="ECO:0000313" key="2">
    <source>
        <dbReference type="EMBL" id="VEU55904.1"/>
    </source>
</evidence>
<sequence>MRVLWIRIIWTWNSWIIVWHLLIAWTLIYIFLLILTNSKIHAIKAHRFTKIPTMYNILLVEFVVLTANKIIITKLAIATRLRIVRRNAFWLINFKISVINSSSVNPPLFLTSTKAQTELISIKNSKYR</sequence>
<feature type="transmembrane region" description="Helical" evidence="1">
    <location>
        <begin position="55"/>
        <end position="77"/>
    </location>
</feature>
<accession>A0A448ZXM6</accession>
<keyword evidence="3" id="KW-1185">Reference proteome</keyword>
<dbReference type="KEGG" id="mob:NCTC10112_00491"/>
<dbReference type="AlphaFoldDB" id="A0A448ZXM6"/>
<evidence type="ECO:0000313" key="3">
    <source>
        <dbReference type="Proteomes" id="UP000290482"/>
    </source>
</evidence>
<evidence type="ECO:0000256" key="1">
    <source>
        <dbReference type="SAM" id="Phobius"/>
    </source>
</evidence>
<organism evidence="2 3">
    <name type="scientific">Metamycoplasma orale</name>
    <name type="common">Mycoplasma orale</name>
    <dbReference type="NCBI Taxonomy" id="2121"/>
    <lineage>
        <taxon>Bacteria</taxon>
        <taxon>Bacillati</taxon>
        <taxon>Mycoplasmatota</taxon>
        <taxon>Mycoplasmoidales</taxon>
        <taxon>Metamycoplasmataceae</taxon>
        <taxon>Metamycoplasma</taxon>
    </lineage>
</organism>
<feature type="transmembrane region" description="Helical" evidence="1">
    <location>
        <begin position="12"/>
        <end position="35"/>
    </location>
</feature>
<name>A0A448ZXM6_METOS</name>